<protein>
    <submittedName>
        <fullName evidence="1">Uncharacterized protein</fullName>
    </submittedName>
</protein>
<dbReference type="AlphaFoldDB" id="A0AAP0J9I6"/>
<accession>A0AAP0J9I6</accession>
<evidence type="ECO:0000313" key="1">
    <source>
        <dbReference type="EMBL" id="KAK9130152.1"/>
    </source>
</evidence>
<name>A0AAP0J9I6_9MAGN</name>
<proteinExistence type="predicted"/>
<gene>
    <name evidence="1" type="ORF">Sjap_010639</name>
</gene>
<comment type="caution">
    <text evidence="1">The sequence shown here is derived from an EMBL/GenBank/DDBJ whole genome shotgun (WGS) entry which is preliminary data.</text>
</comment>
<dbReference type="EMBL" id="JBBNAE010000004">
    <property type="protein sequence ID" value="KAK9130152.1"/>
    <property type="molecule type" value="Genomic_DNA"/>
</dbReference>
<reference evidence="1 2" key="1">
    <citation type="submission" date="2024-01" db="EMBL/GenBank/DDBJ databases">
        <title>Genome assemblies of Stephania.</title>
        <authorList>
            <person name="Yang L."/>
        </authorList>
    </citation>
    <scope>NUCLEOTIDE SEQUENCE [LARGE SCALE GENOMIC DNA]</scope>
    <source>
        <strain evidence="1">QJT</strain>
        <tissue evidence="1">Leaf</tissue>
    </source>
</reference>
<sequence>MINAVARRAQSLNSKALKAMKMQLRSYCRESSDQSYSSDLYRRVAVDAVADELNGTRVVCHVDHHSGATWVPHHRTGIYYPVGHEEVMEDVSVDAAMIKDVNFFSCAEDVPDHLTSS</sequence>
<keyword evidence="2" id="KW-1185">Reference proteome</keyword>
<evidence type="ECO:0000313" key="2">
    <source>
        <dbReference type="Proteomes" id="UP001417504"/>
    </source>
</evidence>
<dbReference type="PANTHER" id="PTHR35109">
    <property type="entry name" value="GLUTAMATE RACEMASE"/>
    <property type="match status" value="1"/>
</dbReference>
<dbReference type="PANTHER" id="PTHR35109:SF1">
    <property type="entry name" value="GLUTAMATE RACEMASE"/>
    <property type="match status" value="1"/>
</dbReference>
<dbReference type="Proteomes" id="UP001417504">
    <property type="component" value="Unassembled WGS sequence"/>
</dbReference>
<organism evidence="1 2">
    <name type="scientific">Stephania japonica</name>
    <dbReference type="NCBI Taxonomy" id="461633"/>
    <lineage>
        <taxon>Eukaryota</taxon>
        <taxon>Viridiplantae</taxon>
        <taxon>Streptophyta</taxon>
        <taxon>Embryophyta</taxon>
        <taxon>Tracheophyta</taxon>
        <taxon>Spermatophyta</taxon>
        <taxon>Magnoliopsida</taxon>
        <taxon>Ranunculales</taxon>
        <taxon>Menispermaceae</taxon>
        <taxon>Menispermoideae</taxon>
        <taxon>Cissampelideae</taxon>
        <taxon>Stephania</taxon>
    </lineage>
</organism>